<evidence type="ECO:0000256" key="2">
    <source>
        <dbReference type="SAM" id="Phobius"/>
    </source>
</evidence>
<keyword evidence="2" id="KW-0812">Transmembrane</keyword>
<protein>
    <submittedName>
        <fullName evidence="3">Uncharacterized protein</fullName>
    </submittedName>
</protein>
<dbReference type="AlphaFoldDB" id="A0A8X6LWR1"/>
<keyword evidence="4" id="KW-1185">Reference proteome</keyword>
<evidence type="ECO:0000313" key="3">
    <source>
        <dbReference type="EMBL" id="GFR22824.1"/>
    </source>
</evidence>
<name>A0A8X6LWR1_TRICU</name>
<organism evidence="3 4">
    <name type="scientific">Trichonephila clavata</name>
    <name type="common">Joro spider</name>
    <name type="synonym">Nephila clavata</name>
    <dbReference type="NCBI Taxonomy" id="2740835"/>
    <lineage>
        <taxon>Eukaryota</taxon>
        <taxon>Metazoa</taxon>
        <taxon>Ecdysozoa</taxon>
        <taxon>Arthropoda</taxon>
        <taxon>Chelicerata</taxon>
        <taxon>Arachnida</taxon>
        <taxon>Araneae</taxon>
        <taxon>Araneomorphae</taxon>
        <taxon>Entelegynae</taxon>
        <taxon>Araneoidea</taxon>
        <taxon>Nephilidae</taxon>
        <taxon>Trichonephila</taxon>
    </lineage>
</organism>
<proteinExistence type="predicted"/>
<reference evidence="3" key="1">
    <citation type="submission" date="2020-07" db="EMBL/GenBank/DDBJ databases">
        <title>Multicomponent nature underlies the extraordinary mechanical properties of spider dragline silk.</title>
        <authorList>
            <person name="Kono N."/>
            <person name="Nakamura H."/>
            <person name="Mori M."/>
            <person name="Yoshida Y."/>
            <person name="Ohtoshi R."/>
            <person name="Malay A.D."/>
            <person name="Moran D.A.P."/>
            <person name="Tomita M."/>
            <person name="Numata K."/>
            <person name="Arakawa K."/>
        </authorList>
    </citation>
    <scope>NUCLEOTIDE SEQUENCE</scope>
</reference>
<keyword evidence="2" id="KW-0472">Membrane</keyword>
<comment type="caution">
    <text evidence="3">The sequence shown here is derived from an EMBL/GenBank/DDBJ whole genome shotgun (WGS) entry which is preliminary data.</text>
</comment>
<sequence length="113" mass="12994">MEKVILNLHGLDINFSKAVIFVDFLVAIITVVFCTPSDYFLVEETNVYPKQLSLAGSLFFNRSPDILKCLETKKADLLTKNGYKLPRRHFPLSNHQFSSEEKKNGDKLLKQKF</sequence>
<dbReference type="Proteomes" id="UP000887116">
    <property type="component" value="Unassembled WGS sequence"/>
</dbReference>
<feature type="region of interest" description="Disordered" evidence="1">
    <location>
        <begin position="94"/>
        <end position="113"/>
    </location>
</feature>
<keyword evidence="2" id="KW-1133">Transmembrane helix</keyword>
<accession>A0A8X6LWR1</accession>
<feature type="transmembrane region" description="Helical" evidence="2">
    <location>
        <begin position="20"/>
        <end position="42"/>
    </location>
</feature>
<evidence type="ECO:0000313" key="4">
    <source>
        <dbReference type="Proteomes" id="UP000887116"/>
    </source>
</evidence>
<dbReference type="EMBL" id="BMAO01008364">
    <property type="protein sequence ID" value="GFR22824.1"/>
    <property type="molecule type" value="Genomic_DNA"/>
</dbReference>
<gene>
    <name evidence="3" type="ORF">TNCT_297881</name>
</gene>
<feature type="compositionally biased region" description="Basic and acidic residues" evidence="1">
    <location>
        <begin position="98"/>
        <end position="113"/>
    </location>
</feature>
<evidence type="ECO:0000256" key="1">
    <source>
        <dbReference type="SAM" id="MobiDB-lite"/>
    </source>
</evidence>